<evidence type="ECO:0000313" key="2">
    <source>
        <dbReference type="Proteomes" id="UP000046393"/>
    </source>
</evidence>
<reference evidence="3" key="1">
    <citation type="submission" date="2017-02" db="UniProtKB">
        <authorList>
            <consortium name="WormBaseParasite"/>
        </authorList>
    </citation>
    <scope>IDENTIFICATION</scope>
</reference>
<keyword evidence="1" id="KW-0812">Transmembrane</keyword>
<dbReference type="Proteomes" id="UP000046393">
    <property type="component" value="Unplaced"/>
</dbReference>
<proteinExistence type="predicted"/>
<sequence length="292" mass="33493">MSLRNKYTFREESLMWKFLYCQLRNGNPAAFMPKGNSIWKLYKESIETDKTESSLTTHFRRHMFYQIEEANISAEEVMFIVYALGICLSGRVRRILEHKHNIEIRVAADNTVKSYVINGDEYSFYGENDDILVLKNGHLYGWLMFFVAFFAVYAAFIALVARGEQESSTNVAPSTSIEVAVLAGVKNEEWGMDSPAVVTKTECREDFERVESGPSEVKRSRLSNSPNLYEKEREMFAGALSRQPGYTGIRALVADAELNYAVQKARELHISVVEFVGQHVRDKEATRVYEFR</sequence>
<dbReference type="PANTHER" id="PTHR38627">
    <property type="entry name" value="GA BINDING AND ACTIVATING AND SPK (SPK) DOMAIN CONTAINING-RELATED"/>
    <property type="match status" value="1"/>
</dbReference>
<keyword evidence="2" id="KW-1185">Reference proteome</keyword>
<dbReference type="InterPro" id="IPR053367">
    <property type="entry name" value="G-alpha_activating_GEF"/>
</dbReference>
<evidence type="ECO:0000313" key="3">
    <source>
        <dbReference type="WBParaSite" id="SMUV_0000349901-mRNA-1"/>
    </source>
</evidence>
<keyword evidence="1" id="KW-1133">Transmembrane helix</keyword>
<organism evidence="2 3">
    <name type="scientific">Syphacia muris</name>
    <dbReference type="NCBI Taxonomy" id="451379"/>
    <lineage>
        <taxon>Eukaryota</taxon>
        <taxon>Metazoa</taxon>
        <taxon>Ecdysozoa</taxon>
        <taxon>Nematoda</taxon>
        <taxon>Chromadorea</taxon>
        <taxon>Rhabditida</taxon>
        <taxon>Spirurina</taxon>
        <taxon>Oxyuridomorpha</taxon>
        <taxon>Oxyuroidea</taxon>
        <taxon>Oxyuridae</taxon>
        <taxon>Syphacia</taxon>
    </lineage>
</organism>
<keyword evidence="1" id="KW-0472">Membrane</keyword>
<evidence type="ECO:0000256" key="1">
    <source>
        <dbReference type="SAM" id="Phobius"/>
    </source>
</evidence>
<protein>
    <submittedName>
        <fullName evidence="3">DUF4258 domain-containing protein</fullName>
    </submittedName>
</protein>
<dbReference type="AlphaFoldDB" id="A0A0N5AGN6"/>
<dbReference type="WBParaSite" id="SMUV_0000349901-mRNA-1">
    <property type="protein sequence ID" value="SMUV_0000349901-mRNA-1"/>
    <property type="gene ID" value="SMUV_0000349901"/>
</dbReference>
<name>A0A0N5AGN6_9BILA</name>
<feature type="transmembrane region" description="Helical" evidence="1">
    <location>
        <begin position="139"/>
        <end position="161"/>
    </location>
</feature>
<dbReference type="PANTHER" id="PTHR38627:SF2">
    <property type="entry name" value="DOUBLE-STRAND TELOMERIC DNA-BINDING PROTEINS 1-RELATED"/>
    <property type="match status" value="1"/>
</dbReference>
<accession>A0A0N5AGN6</accession>